<feature type="region of interest" description="Disordered" evidence="1">
    <location>
        <begin position="238"/>
        <end position="257"/>
    </location>
</feature>
<keyword evidence="5" id="KW-1185">Reference proteome</keyword>
<evidence type="ECO:0000313" key="5">
    <source>
        <dbReference type="Proteomes" id="UP000799770"/>
    </source>
</evidence>
<feature type="region of interest" description="Disordered" evidence="1">
    <location>
        <begin position="171"/>
        <end position="192"/>
    </location>
</feature>
<dbReference type="Proteomes" id="UP000799770">
    <property type="component" value="Unassembled WGS sequence"/>
</dbReference>
<organism evidence="4 5">
    <name type="scientific">Lophiotrema nucula</name>
    <dbReference type="NCBI Taxonomy" id="690887"/>
    <lineage>
        <taxon>Eukaryota</taxon>
        <taxon>Fungi</taxon>
        <taxon>Dikarya</taxon>
        <taxon>Ascomycota</taxon>
        <taxon>Pezizomycotina</taxon>
        <taxon>Dothideomycetes</taxon>
        <taxon>Pleosporomycetidae</taxon>
        <taxon>Pleosporales</taxon>
        <taxon>Lophiotremataceae</taxon>
        <taxon>Lophiotrema</taxon>
    </lineage>
</organism>
<feature type="compositionally biased region" description="Basic and acidic residues" evidence="1">
    <location>
        <begin position="238"/>
        <end position="252"/>
    </location>
</feature>
<feature type="signal peptide" evidence="3">
    <location>
        <begin position="1"/>
        <end position="22"/>
    </location>
</feature>
<dbReference type="OrthoDB" id="5215637at2759"/>
<gene>
    <name evidence="4" type="ORF">BDV96DRAFT_308336</name>
</gene>
<sequence>MRDFLCPLLLAYCTTIVQVADGQKCYDAHGIETENLPCNPAAAVSPCCAPTFVCLDNGLCQPGPNTTAAGYQTLSPFYRGSCTDSTWKDRRCPQFCDGSDDNQDGQGVESCDGDSTGLFCCSRSDHDCCKNSTEIFSLGAANIQTTIGYVPPFSTSATTSAASISSSSSSSLVASPSQSASTSMLPSPSSSNNNAVKIGAGVGVGFGIPLLLGIALGVVLWRRKHRAATGGNSSLIRADNELDTTSHEERKGPLGLGPEEMFELHAHDAGQHRMHELR</sequence>
<accession>A0A6A5YIX1</accession>
<dbReference type="EMBL" id="ML977357">
    <property type="protein sequence ID" value="KAF2106995.1"/>
    <property type="molecule type" value="Genomic_DNA"/>
</dbReference>
<evidence type="ECO:0008006" key="6">
    <source>
        <dbReference type="Google" id="ProtNLM"/>
    </source>
</evidence>
<feature type="transmembrane region" description="Helical" evidence="2">
    <location>
        <begin position="198"/>
        <end position="221"/>
    </location>
</feature>
<keyword evidence="2" id="KW-0472">Membrane</keyword>
<reference evidence="4" key="1">
    <citation type="journal article" date="2020" name="Stud. Mycol.">
        <title>101 Dothideomycetes genomes: a test case for predicting lifestyles and emergence of pathogens.</title>
        <authorList>
            <person name="Haridas S."/>
            <person name="Albert R."/>
            <person name="Binder M."/>
            <person name="Bloem J."/>
            <person name="Labutti K."/>
            <person name="Salamov A."/>
            <person name="Andreopoulos B."/>
            <person name="Baker S."/>
            <person name="Barry K."/>
            <person name="Bills G."/>
            <person name="Bluhm B."/>
            <person name="Cannon C."/>
            <person name="Castanera R."/>
            <person name="Culley D."/>
            <person name="Daum C."/>
            <person name="Ezra D."/>
            <person name="Gonzalez J."/>
            <person name="Henrissat B."/>
            <person name="Kuo A."/>
            <person name="Liang C."/>
            <person name="Lipzen A."/>
            <person name="Lutzoni F."/>
            <person name="Magnuson J."/>
            <person name="Mondo S."/>
            <person name="Nolan M."/>
            <person name="Ohm R."/>
            <person name="Pangilinan J."/>
            <person name="Park H.-J."/>
            <person name="Ramirez L."/>
            <person name="Alfaro M."/>
            <person name="Sun H."/>
            <person name="Tritt A."/>
            <person name="Yoshinaga Y."/>
            <person name="Zwiers L.-H."/>
            <person name="Turgeon B."/>
            <person name="Goodwin S."/>
            <person name="Spatafora J."/>
            <person name="Crous P."/>
            <person name="Grigoriev I."/>
        </authorList>
    </citation>
    <scope>NUCLEOTIDE SEQUENCE</scope>
    <source>
        <strain evidence="4">CBS 627.86</strain>
    </source>
</reference>
<feature type="chain" id="PRO_5025572589" description="Mid2 domain-containing protein" evidence="3">
    <location>
        <begin position="23"/>
        <end position="278"/>
    </location>
</feature>
<feature type="compositionally biased region" description="Low complexity" evidence="1">
    <location>
        <begin position="171"/>
        <end position="191"/>
    </location>
</feature>
<proteinExistence type="predicted"/>
<name>A0A6A5YIX1_9PLEO</name>
<evidence type="ECO:0000256" key="2">
    <source>
        <dbReference type="SAM" id="Phobius"/>
    </source>
</evidence>
<protein>
    <recommendedName>
        <fullName evidence="6">Mid2 domain-containing protein</fullName>
    </recommendedName>
</protein>
<evidence type="ECO:0000313" key="4">
    <source>
        <dbReference type="EMBL" id="KAF2106995.1"/>
    </source>
</evidence>
<dbReference type="AlphaFoldDB" id="A0A6A5YIX1"/>
<keyword evidence="2" id="KW-1133">Transmembrane helix</keyword>
<evidence type="ECO:0000256" key="3">
    <source>
        <dbReference type="SAM" id="SignalP"/>
    </source>
</evidence>
<keyword evidence="2" id="KW-0812">Transmembrane</keyword>
<keyword evidence="3" id="KW-0732">Signal</keyword>
<evidence type="ECO:0000256" key="1">
    <source>
        <dbReference type="SAM" id="MobiDB-lite"/>
    </source>
</evidence>